<comment type="caution">
    <text evidence="1">The sequence shown here is derived from an EMBL/GenBank/DDBJ whole genome shotgun (WGS) entry which is preliminary data.</text>
</comment>
<dbReference type="SUPFAM" id="SSF52047">
    <property type="entry name" value="RNI-like"/>
    <property type="match status" value="1"/>
</dbReference>
<sequence length="620" mass="69457">MEYTQNQSAGLLGAAVQLDVWDLVFGQLATMKCYKTLASCGQLNSALSYQALLHLYRNQFCPPPDMGSKTAKRIWASLKSSDANTHPAGISYLSHIRHLDFLNLISVAGCRDVPNADFVARATNQLANLNLGPADDSTDGPDIVATNQVSAINPTLDRVVRPFLENLCNTAREQKLHVVLESLTLDRWASAMPQIQDFQQLKSLSLVFLEGLDAQAAQVVTSSLPNLRHITVVQASVPHTPDLVSFLSNLKPDQLQSFSCSLNRVQVPVLKSISQLTSLRKLSLQFLVYPPVDMHVLFKLTKLTSLTLGFNFRATVRTQAIFKEWAKTCQAHFAKWLTSCDDLRSLHLFRLPELVPAVADALPSLRLDRLHLFSTGLHSKLYEALATQQLEYLFLAERSSDNATLDSSQRRELVVKAVVAMPCLRDLRLHTLFSLARRHVTRIAEGVPNLETISYVVPNARFEHPTHTTEGLKSFPHLTSLTLLGRTQFTSMMIHCWFIESNRHHRPGGFSLTLPCQGRNDWFWNFSGPRGLRSNSDTEALMRMLRFLAVYEDEGGNNEQGLGGFRGNEWEFEEERMFVQLWGDIRGPAEALQLLRGTGPYSPFQPLRGQLGDVIAAKLR</sequence>
<dbReference type="Gene3D" id="3.80.10.10">
    <property type="entry name" value="Ribonuclease Inhibitor"/>
    <property type="match status" value="1"/>
</dbReference>
<evidence type="ECO:0000313" key="2">
    <source>
        <dbReference type="Proteomes" id="UP000310108"/>
    </source>
</evidence>
<dbReference type="STRING" id="1306861.A0A4U6X771"/>
<evidence type="ECO:0000313" key="1">
    <source>
        <dbReference type="EMBL" id="TKW50759.1"/>
    </source>
</evidence>
<proteinExistence type="predicted"/>
<reference evidence="1 2" key="1">
    <citation type="journal article" date="2019" name="PLoS ONE">
        <title>Comparative genome analysis indicates high evolutionary potential of pathogenicity genes in Colletotrichum tanaceti.</title>
        <authorList>
            <person name="Lelwala R.V."/>
            <person name="Korhonen P.K."/>
            <person name="Young N.D."/>
            <person name="Scott J.B."/>
            <person name="Ades P.A."/>
            <person name="Gasser R.B."/>
            <person name="Taylor P.W.J."/>
        </authorList>
    </citation>
    <scope>NUCLEOTIDE SEQUENCE [LARGE SCALE GENOMIC DNA]</scope>
    <source>
        <strain evidence="1">BRIP57314</strain>
    </source>
</reference>
<organism evidence="1 2">
    <name type="scientific">Colletotrichum tanaceti</name>
    <dbReference type="NCBI Taxonomy" id="1306861"/>
    <lineage>
        <taxon>Eukaryota</taxon>
        <taxon>Fungi</taxon>
        <taxon>Dikarya</taxon>
        <taxon>Ascomycota</taxon>
        <taxon>Pezizomycotina</taxon>
        <taxon>Sordariomycetes</taxon>
        <taxon>Hypocreomycetidae</taxon>
        <taxon>Glomerellales</taxon>
        <taxon>Glomerellaceae</taxon>
        <taxon>Colletotrichum</taxon>
        <taxon>Colletotrichum destructivum species complex</taxon>
    </lineage>
</organism>
<keyword evidence="2" id="KW-1185">Reference proteome</keyword>
<name>A0A4U6X771_9PEZI</name>
<gene>
    <name evidence="1" type="ORF">CTA1_8314</name>
</gene>
<dbReference type="Proteomes" id="UP000310108">
    <property type="component" value="Unassembled WGS sequence"/>
</dbReference>
<accession>A0A4U6X771</accession>
<evidence type="ECO:0008006" key="3">
    <source>
        <dbReference type="Google" id="ProtNLM"/>
    </source>
</evidence>
<protein>
    <recommendedName>
        <fullName evidence="3">F-box domain-containing protein</fullName>
    </recommendedName>
</protein>
<dbReference type="InterPro" id="IPR032675">
    <property type="entry name" value="LRR_dom_sf"/>
</dbReference>
<dbReference type="EMBL" id="PJEX01000363">
    <property type="protein sequence ID" value="TKW50759.1"/>
    <property type="molecule type" value="Genomic_DNA"/>
</dbReference>
<dbReference type="AlphaFoldDB" id="A0A4U6X771"/>